<accession>A0A0P8CHF9</accession>
<name>A0A0P8CHF9_9EURY</name>
<dbReference type="Pfam" id="PF09946">
    <property type="entry name" value="DUF2178"/>
    <property type="match status" value="1"/>
</dbReference>
<feature type="transmembrane region" description="Helical" evidence="1">
    <location>
        <begin position="12"/>
        <end position="30"/>
    </location>
</feature>
<protein>
    <recommendedName>
        <fullName evidence="4">DUF2178 domain-containing protein</fullName>
    </recommendedName>
</protein>
<feature type="transmembrane region" description="Helical" evidence="1">
    <location>
        <begin position="36"/>
        <end position="53"/>
    </location>
</feature>
<comment type="caution">
    <text evidence="2">The sequence shown here is derived from an EMBL/GenBank/DDBJ whole genome shotgun (WGS) entry which is preliminary data.</text>
</comment>
<dbReference type="AlphaFoldDB" id="A0A0P8CHF9"/>
<evidence type="ECO:0000313" key="2">
    <source>
        <dbReference type="EMBL" id="KPQ42158.1"/>
    </source>
</evidence>
<proteinExistence type="predicted"/>
<gene>
    <name evidence="2" type="ORF">MPEBLZ_03285</name>
</gene>
<dbReference type="EMBL" id="LKCM01000262">
    <property type="protein sequence ID" value="KPQ42158.1"/>
    <property type="molecule type" value="Genomic_DNA"/>
</dbReference>
<feature type="transmembrane region" description="Helical" evidence="1">
    <location>
        <begin position="73"/>
        <end position="91"/>
    </location>
</feature>
<evidence type="ECO:0000313" key="3">
    <source>
        <dbReference type="Proteomes" id="UP000050360"/>
    </source>
</evidence>
<dbReference type="InterPro" id="IPR019235">
    <property type="entry name" value="DUF2178_TM"/>
</dbReference>
<dbReference type="Proteomes" id="UP000050360">
    <property type="component" value="Unassembled WGS sequence"/>
</dbReference>
<evidence type="ECO:0008006" key="4">
    <source>
        <dbReference type="Google" id="ProtNLM"/>
    </source>
</evidence>
<feature type="transmembrane region" description="Helical" evidence="1">
    <location>
        <begin position="103"/>
        <end position="123"/>
    </location>
</feature>
<evidence type="ECO:0000256" key="1">
    <source>
        <dbReference type="SAM" id="Phobius"/>
    </source>
</evidence>
<keyword evidence="1" id="KW-0812">Transmembrane</keyword>
<keyword evidence="1" id="KW-1133">Transmembrane helix</keyword>
<reference evidence="2 3" key="1">
    <citation type="submission" date="2015-09" db="EMBL/GenBank/DDBJ databases">
        <title>A metagenomics-based metabolic model of nitrate-dependent anaerobic oxidation of methane by Methanoperedens-like archaea.</title>
        <authorList>
            <person name="Arshad A."/>
            <person name="Speth D.R."/>
            <person name="De Graaf R.M."/>
            <person name="Op Den Camp H.J."/>
            <person name="Jetten M.S."/>
            <person name="Welte C.U."/>
        </authorList>
    </citation>
    <scope>NUCLEOTIDE SEQUENCE [LARGE SCALE GENOMIC DNA]</scope>
</reference>
<sequence length="128" mass="14513">MKMRTDKDILKFFAASMGMVLVGVLLFVYVSPFIGGGLILGGLILTVMGLYVASKPKEEFVQDERSKRVMDKAGHHAFWIMMDIVIVLSLINQFSLYAVEFKSASTLILFIGIYSFLILKWYYNKKGE</sequence>
<organism evidence="2 3">
    <name type="scientific">Candidatus Methanoperedens nitratireducens</name>
    <dbReference type="NCBI Taxonomy" id="1392998"/>
    <lineage>
        <taxon>Archaea</taxon>
        <taxon>Methanobacteriati</taxon>
        <taxon>Methanobacteriota</taxon>
        <taxon>Stenosarchaea group</taxon>
        <taxon>Methanomicrobia</taxon>
        <taxon>Methanosarcinales</taxon>
        <taxon>ANME-2 cluster</taxon>
        <taxon>Candidatus Methanoperedentaceae</taxon>
        <taxon>Candidatus Methanoperedens</taxon>
    </lineage>
</organism>
<keyword evidence="1" id="KW-0472">Membrane</keyword>